<dbReference type="PANTHER" id="PTHR11995">
    <property type="entry name" value="NADH DEHYDROGENASE"/>
    <property type="match status" value="1"/>
</dbReference>
<evidence type="ECO:0000256" key="12">
    <source>
        <dbReference type="SAM" id="MobiDB-lite"/>
    </source>
</evidence>
<evidence type="ECO:0000256" key="4">
    <source>
        <dbReference type="ARBA" id="ARBA00011163"/>
    </source>
</evidence>
<feature type="region of interest" description="Disordered" evidence="12">
    <location>
        <begin position="959"/>
        <end position="987"/>
    </location>
</feature>
<keyword evidence="7" id="KW-0862">Zinc</keyword>
<dbReference type="InterPro" id="IPR006138">
    <property type="entry name" value="NADH_UQ_OxRdtase_20Kd_su"/>
</dbReference>
<protein>
    <recommendedName>
        <fullName evidence="9">Probable NADH dehydrogenase [ubiquinone] iron-sulfur protein 7, mitochondrial</fullName>
    </recommendedName>
</protein>
<dbReference type="GO" id="GO:0005739">
    <property type="term" value="C:mitochondrion"/>
    <property type="evidence" value="ECO:0007669"/>
    <property type="project" value="GOC"/>
</dbReference>
<keyword evidence="11" id="KW-0004">4Fe-4S</keyword>
<dbReference type="GO" id="GO:0032981">
    <property type="term" value="P:mitochondrial respiratory chain complex I assembly"/>
    <property type="evidence" value="ECO:0007669"/>
    <property type="project" value="TreeGrafter"/>
</dbReference>
<dbReference type="UniPathway" id="UPA00886"/>
<feature type="compositionally biased region" description="Polar residues" evidence="12">
    <location>
        <begin position="965"/>
        <end position="974"/>
    </location>
</feature>
<comment type="subunit">
    <text evidence="4">Complex I is composed of 45 different subunits This is a component of the iron-sulfur (IP) fragment of the enzyme.</text>
</comment>
<dbReference type="NCBIfam" id="TIGR01957">
    <property type="entry name" value="nuoB_fam"/>
    <property type="match status" value="1"/>
</dbReference>
<dbReference type="GO" id="GO:0051539">
    <property type="term" value="F:4 iron, 4 sulfur cluster binding"/>
    <property type="evidence" value="ECO:0007669"/>
    <property type="project" value="UniProtKB-KW"/>
</dbReference>
<evidence type="ECO:0000313" key="16">
    <source>
        <dbReference type="Proteomes" id="UP000483820"/>
    </source>
</evidence>
<dbReference type="FunFam" id="3.40.50.12280:FF:000001">
    <property type="entry name" value="NADH-quinone oxidoreductase subunit B 2"/>
    <property type="match status" value="1"/>
</dbReference>
<keyword evidence="6 10" id="KW-0863">Zinc-finger</keyword>
<dbReference type="Gene3D" id="3.40.50.12280">
    <property type="match status" value="1"/>
</dbReference>
<feature type="region of interest" description="Disordered" evidence="12">
    <location>
        <begin position="707"/>
        <end position="879"/>
    </location>
</feature>
<feature type="compositionally biased region" description="Polar residues" evidence="12">
    <location>
        <begin position="838"/>
        <end position="855"/>
    </location>
</feature>
<dbReference type="GO" id="GO:0008137">
    <property type="term" value="F:NADH dehydrogenase (ubiquinone) activity"/>
    <property type="evidence" value="ECO:0007669"/>
    <property type="project" value="InterPro"/>
</dbReference>
<dbReference type="InterPro" id="IPR004181">
    <property type="entry name" value="Znf_MIZ"/>
</dbReference>
<reference evidence="15 16" key="1">
    <citation type="submission" date="2019-12" db="EMBL/GenBank/DDBJ databases">
        <title>Chromosome-level assembly of the Caenorhabditis remanei genome.</title>
        <authorList>
            <person name="Teterina A.A."/>
            <person name="Willis J.H."/>
            <person name="Phillips P.C."/>
        </authorList>
    </citation>
    <scope>NUCLEOTIDE SEQUENCE [LARGE SCALE GENOMIC DNA]</scope>
    <source>
        <strain evidence="15 16">PX506</strain>
        <tissue evidence="15">Whole organism</tissue>
    </source>
</reference>
<keyword evidence="5 11" id="KW-0479">Metal-binding</keyword>
<feature type="domain" description="PINIT" evidence="14">
    <location>
        <begin position="405"/>
        <end position="568"/>
    </location>
</feature>
<dbReference type="InterPro" id="IPR006137">
    <property type="entry name" value="NADH_UbQ_OxRdtase-like_20kDa"/>
</dbReference>
<comment type="similarity">
    <text evidence="3 11">Belongs to the complex I 20 kDa subunit family.</text>
</comment>
<dbReference type="InterPro" id="IPR023321">
    <property type="entry name" value="PINIT"/>
</dbReference>
<evidence type="ECO:0000256" key="1">
    <source>
        <dbReference type="ARBA" id="ARBA00004718"/>
    </source>
</evidence>
<dbReference type="GO" id="GO:0009060">
    <property type="term" value="P:aerobic respiration"/>
    <property type="evidence" value="ECO:0007669"/>
    <property type="project" value="TreeGrafter"/>
</dbReference>
<dbReference type="FunFam" id="2.60.120.780:FF:000007">
    <property type="entry name" value="E3 SUMO-protein ligase gei-17"/>
    <property type="match status" value="1"/>
</dbReference>
<dbReference type="Gene3D" id="2.60.120.780">
    <property type="entry name" value="PINIT domain"/>
    <property type="match status" value="1"/>
</dbReference>
<dbReference type="PROSITE" id="PS01150">
    <property type="entry name" value="COMPLEX1_20K"/>
    <property type="match status" value="1"/>
</dbReference>
<dbReference type="Proteomes" id="UP000483820">
    <property type="component" value="Chromosome I"/>
</dbReference>
<evidence type="ECO:0000259" key="14">
    <source>
        <dbReference type="PROSITE" id="PS51466"/>
    </source>
</evidence>
<evidence type="ECO:0000313" key="15">
    <source>
        <dbReference type="EMBL" id="KAF1770631.1"/>
    </source>
</evidence>
<evidence type="ECO:0000256" key="11">
    <source>
        <dbReference type="RuleBase" id="RU004464"/>
    </source>
</evidence>
<dbReference type="CDD" id="cd16650">
    <property type="entry name" value="SP-RING_PIAS-like"/>
    <property type="match status" value="1"/>
</dbReference>
<feature type="compositionally biased region" description="Low complexity" evidence="12">
    <location>
        <begin position="826"/>
        <end position="837"/>
    </location>
</feature>
<dbReference type="PROSITE" id="PS51044">
    <property type="entry name" value="ZF_SP_RING"/>
    <property type="match status" value="1"/>
</dbReference>
<feature type="compositionally biased region" description="Acidic residues" evidence="12">
    <location>
        <begin position="743"/>
        <end position="756"/>
    </location>
</feature>
<feature type="compositionally biased region" description="Polar residues" evidence="12">
    <location>
        <begin position="762"/>
        <end position="772"/>
    </location>
</feature>
<dbReference type="HAMAP" id="MF_01356">
    <property type="entry name" value="NDH1_NuoB"/>
    <property type="match status" value="1"/>
</dbReference>
<feature type="compositionally biased region" description="Low complexity" evidence="12">
    <location>
        <begin position="856"/>
        <end position="873"/>
    </location>
</feature>
<evidence type="ECO:0000256" key="8">
    <source>
        <dbReference type="ARBA" id="ARBA00023027"/>
    </source>
</evidence>
<dbReference type="GO" id="GO:0008270">
    <property type="term" value="F:zinc ion binding"/>
    <property type="evidence" value="ECO:0007669"/>
    <property type="project" value="UniProtKB-KW"/>
</dbReference>
<dbReference type="InterPro" id="IPR038654">
    <property type="entry name" value="PINIT_sf"/>
</dbReference>
<dbReference type="KEGG" id="crq:GCK72_002451"/>
<proteinExistence type="inferred from homology"/>
<evidence type="ECO:0000256" key="9">
    <source>
        <dbReference type="ARBA" id="ARBA00071853"/>
    </source>
</evidence>
<dbReference type="Pfam" id="PF01058">
    <property type="entry name" value="Oxidored_q6"/>
    <property type="match status" value="1"/>
</dbReference>
<organism evidence="15 16">
    <name type="scientific">Caenorhabditis remanei</name>
    <name type="common">Caenorhabditis vulgaris</name>
    <dbReference type="NCBI Taxonomy" id="31234"/>
    <lineage>
        <taxon>Eukaryota</taxon>
        <taxon>Metazoa</taxon>
        <taxon>Ecdysozoa</taxon>
        <taxon>Nematoda</taxon>
        <taxon>Chromadorea</taxon>
        <taxon>Rhabditida</taxon>
        <taxon>Rhabditina</taxon>
        <taxon>Rhabditomorpha</taxon>
        <taxon>Rhabditoidea</taxon>
        <taxon>Rhabditidae</taxon>
        <taxon>Peloderinae</taxon>
        <taxon>Caenorhabditis</taxon>
    </lineage>
</organism>
<dbReference type="NCBIfam" id="NF005012">
    <property type="entry name" value="PRK06411.1"/>
    <property type="match status" value="1"/>
</dbReference>
<keyword evidence="11" id="KW-0408">Iron</keyword>
<comment type="pathway">
    <text evidence="1">Protein modification; protein sumoylation.</text>
</comment>
<evidence type="ECO:0000256" key="3">
    <source>
        <dbReference type="ARBA" id="ARBA00009173"/>
    </source>
</evidence>
<dbReference type="Gene3D" id="3.30.40.10">
    <property type="entry name" value="Zinc/RING finger domain, C3HC4 (zinc finger)"/>
    <property type="match status" value="1"/>
</dbReference>
<dbReference type="RefSeq" id="XP_053592077.1">
    <property type="nucleotide sequence ID" value="XM_053723432.1"/>
</dbReference>
<evidence type="ECO:0000256" key="7">
    <source>
        <dbReference type="ARBA" id="ARBA00022833"/>
    </source>
</evidence>
<dbReference type="GO" id="GO:0045271">
    <property type="term" value="C:respiratory chain complex I"/>
    <property type="evidence" value="ECO:0007669"/>
    <property type="project" value="TreeGrafter"/>
</dbReference>
<evidence type="ECO:0000256" key="6">
    <source>
        <dbReference type="ARBA" id="ARBA00022771"/>
    </source>
</evidence>
<dbReference type="CTD" id="9809991"/>
<gene>
    <name evidence="15" type="ORF">GCK72_002451</name>
</gene>
<comment type="similarity">
    <text evidence="2">Belongs to the PIAS family.</text>
</comment>
<dbReference type="GeneID" id="9809991"/>
<dbReference type="SUPFAM" id="SSF56770">
    <property type="entry name" value="HydA/Nqo6-like"/>
    <property type="match status" value="1"/>
</dbReference>
<feature type="domain" description="SP-RING-type" evidence="13">
    <location>
        <begin position="601"/>
        <end position="686"/>
    </location>
</feature>
<dbReference type="GO" id="GO:0015990">
    <property type="term" value="P:electron transport coupled proton transport"/>
    <property type="evidence" value="ECO:0007669"/>
    <property type="project" value="TreeGrafter"/>
</dbReference>
<keyword evidence="8 11" id="KW-0520">NAD</keyword>
<dbReference type="GO" id="GO:0016925">
    <property type="term" value="P:protein sumoylation"/>
    <property type="evidence" value="ECO:0007669"/>
    <property type="project" value="UniProtKB-UniPathway"/>
</dbReference>
<accession>A0A6A5HU16</accession>
<dbReference type="Pfam" id="PF14324">
    <property type="entry name" value="PINIT"/>
    <property type="match status" value="1"/>
</dbReference>
<name>A0A6A5HU16_CAERE</name>
<dbReference type="GO" id="GO:0048038">
    <property type="term" value="F:quinone binding"/>
    <property type="evidence" value="ECO:0007669"/>
    <property type="project" value="InterPro"/>
</dbReference>
<evidence type="ECO:0000259" key="13">
    <source>
        <dbReference type="PROSITE" id="PS51044"/>
    </source>
</evidence>
<sequence>MLSALRTAGAFGTRRLASTQAIASNSEAPKGIATTGTPFLNPSSKAEYALARLDDVMNLAQRGSIWPLTFGLACCAVEMMHFAAPRYDMDRYGVVFRASPRQADLIFVAGTVTNKMAPALRRIYDQMPEAKWVISMGSCANGGGYYHYAYSVLRGCDRVIPVDIYVPGCPPTAEALLYGVLQLQKKIKRKREAQLCTSIFFYLLPKVVRGSVMDRSQVVDDTRKMIGSGGNTYPFPINGLSHEQNQKLCTAIFKMKVHDLQQLIMHLGLRKRTAKFDLQKVLLESLYDEKHARNLNAMVMQLLQYGSNGEMRRNQPAQRQHPYSRIGASNQMVNHHFQQQQQHQNMMHHMNHQHMLPNPMTVRWTTAELLEEQLKESMNRAAAPLQPSAFFNNGMHTSNQLQQEIPNRIGKVFADRFETVSLPFYDVINTLLEPVELHATNSNSKQSKSLHFTFSMNADETAKIAYRSEATPVPRYEVQLRFFNITEPGTPQKDDFPLNCHARVDESVASLPNIIPTNKPNVEPKRPSRPVNITSCLSRFKQRDHTLHVDWLSDRRVYAAGIYFVYRINSEMLFNRLVANVSRHRSAEVTRKEVINKLSGGEDDIAMDQLKISLLDPLSKIRVRTPVRCEDCTHSQCFDLLSYLMMNEKKPTWQCPVCSGYCPYERLIIDDYFLEVLAKVGSNIVEVELKPDGSYDVIKEEVDVCLSDDDDDEEDIKPNVNASSMNGNGVSENGGKKKKVPADDEIITLSDDEEDEALKRGIQNSLNDNFTAERTGPSESSKRTPTKTGNNSDIEIITLDDTPPRPSAASAPVRQLSQQHVNNMASSSSSRLDSVQSPNNGPVPQNLQTALSQIGSQSMPHSSQPSPMMQQQQIPTSHQMNYGPPPFMNMGQASGSQTPTSQYAYSPMMQPQYQMQAGIIGRNNQMAPMQQHHQGPQGMMSPTFYAQQQMQNGNNIAPPRHLNRSEVSNGSQFAPPSRFGDTGPPGVTVRFYFPPGQYPPQPQYRQN</sequence>
<dbReference type="PROSITE" id="PS51466">
    <property type="entry name" value="PINIT"/>
    <property type="match status" value="1"/>
</dbReference>
<feature type="compositionally biased region" description="Polar residues" evidence="12">
    <location>
        <begin position="720"/>
        <end position="731"/>
    </location>
</feature>
<dbReference type="Pfam" id="PF02891">
    <property type="entry name" value="zf-MIZ"/>
    <property type="match status" value="1"/>
</dbReference>
<comment type="caution">
    <text evidence="15">The sequence shown here is derived from an EMBL/GenBank/DDBJ whole genome shotgun (WGS) entry which is preliminary data.</text>
</comment>
<dbReference type="AlphaFoldDB" id="A0A6A5HU16"/>
<dbReference type="PANTHER" id="PTHR11995:SF14">
    <property type="entry name" value="NADH DEHYDROGENASE [UBIQUINONE] IRON-SULFUR PROTEIN 7, MITOCHONDRIAL"/>
    <property type="match status" value="1"/>
</dbReference>
<dbReference type="InterPro" id="IPR013083">
    <property type="entry name" value="Znf_RING/FYVE/PHD"/>
</dbReference>
<dbReference type="EMBL" id="WUAV01000001">
    <property type="protein sequence ID" value="KAF1770631.1"/>
    <property type="molecule type" value="Genomic_DNA"/>
</dbReference>
<keyword evidence="11" id="KW-0411">Iron-sulfur</keyword>
<evidence type="ECO:0000256" key="2">
    <source>
        <dbReference type="ARBA" id="ARBA00005383"/>
    </source>
</evidence>
<evidence type="ECO:0000256" key="10">
    <source>
        <dbReference type="PROSITE-ProRule" id="PRU00452"/>
    </source>
</evidence>
<feature type="compositionally biased region" description="Polar residues" evidence="12">
    <location>
        <begin position="815"/>
        <end position="825"/>
    </location>
</feature>
<evidence type="ECO:0000256" key="5">
    <source>
        <dbReference type="ARBA" id="ARBA00022723"/>
    </source>
</evidence>